<organism evidence="3 4">
    <name type="scientific">Spirulina subsalsa FACHB-351</name>
    <dbReference type="NCBI Taxonomy" id="234711"/>
    <lineage>
        <taxon>Bacteria</taxon>
        <taxon>Bacillati</taxon>
        <taxon>Cyanobacteriota</taxon>
        <taxon>Cyanophyceae</taxon>
        <taxon>Spirulinales</taxon>
        <taxon>Spirulinaceae</taxon>
        <taxon>Spirulina</taxon>
    </lineage>
</organism>
<dbReference type="SMART" id="SM00240">
    <property type="entry name" value="FHA"/>
    <property type="match status" value="1"/>
</dbReference>
<keyword evidence="3" id="KW-0482">Metalloprotease</keyword>
<dbReference type="InterPro" id="IPR000253">
    <property type="entry name" value="FHA_dom"/>
</dbReference>
<evidence type="ECO:0000259" key="2">
    <source>
        <dbReference type="PROSITE" id="PS50006"/>
    </source>
</evidence>
<dbReference type="Pfam" id="PF13367">
    <property type="entry name" value="PrsW-protease"/>
    <property type="match status" value="1"/>
</dbReference>
<proteinExistence type="predicted"/>
<dbReference type="Proteomes" id="UP001526426">
    <property type="component" value="Unassembled WGS sequence"/>
</dbReference>
<feature type="transmembrane region" description="Helical" evidence="1">
    <location>
        <begin position="227"/>
        <end position="253"/>
    </location>
</feature>
<feature type="transmembrane region" description="Helical" evidence="1">
    <location>
        <begin position="274"/>
        <end position="294"/>
    </location>
</feature>
<keyword evidence="1" id="KW-0812">Transmembrane</keyword>
<evidence type="ECO:0000313" key="4">
    <source>
        <dbReference type="Proteomes" id="UP001526426"/>
    </source>
</evidence>
<sequence>MQAILRQVSGHSPFTAYPLTPAQEVVLGRDPTCQIILDSDFYIGVSRRHFALRYVNNHWEVHDLGSANGTYLNGKRLKSAAILQPGDRISLAKDLVEFVFELPPPPPPEILTLSQLFPIFSTAKDLPHKAYLLPAILTISCVVLMFLTIGYPIAFNLLLSTYLAGIAFYYIYQLCGKPKPGWVLLSSSLITILLIISPALKLFSFVFRVVLPGSIPPDPTSIPPLDLFVRMFFGAGLMEELLKAVPIFLALWLGQRLKAPWNHRVGIIEPLDGILLGTSSAIGFTLIETLGQYIPDLMQSTTLQAGEAAGQLLSLQLLIPRILGLIAGHVAYSGYFGYSIGLSVLKPSKRASILLTGYLTASILHTLWNTAGFFSPFLLAVVGTLSYAFLAAAILKARQLSPTRQYNFATRLSED</sequence>
<keyword evidence="4" id="KW-1185">Reference proteome</keyword>
<keyword evidence="3" id="KW-0645">Protease</keyword>
<gene>
    <name evidence="3" type="ORF">K4A83_05140</name>
</gene>
<feature type="domain" description="FHA" evidence="2">
    <location>
        <begin position="25"/>
        <end position="77"/>
    </location>
</feature>
<dbReference type="InterPro" id="IPR026898">
    <property type="entry name" value="PrsW"/>
</dbReference>
<feature type="transmembrane region" description="Helical" evidence="1">
    <location>
        <begin position="350"/>
        <end position="368"/>
    </location>
</feature>
<evidence type="ECO:0000256" key="1">
    <source>
        <dbReference type="SAM" id="Phobius"/>
    </source>
</evidence>
<feature type="transmembrane region" description="Helical" evidence="1">
    <location>
        <begin position="184"/>
        <end position="207"/>
    </location>
</feature>
<accession>A0ABT3L2B4</accession>
<feature type="transmembrane region" description="Helical" evidence="1">
    <location>
        <begin position="153"/>
        <end position="172"/>
    </location>
</feature>
<dbReference type="PANTHER" id="PTHR23308">
    <property type="entry name" value="NUCLEAR INHIBITOR OF PROTEIN PHOSPHATASE-1"/>
    <property type="match status" value="1"/>
</dbReference>
<dbReference type="EMBL" id="JAIHOM010000018">
    <property type="protein sequence ID" value="MCW6035658.1"/>
    <property type="molecule type" value="Genomic_DNA"/>
</dbReference>
<dbReference type="InterPro" id="IPR050923">
    <property type="entry name" value="Cell_Proc_Reg/RNA_Proc"/>
</dbReference>
<keyword evidence="1" id="KW-0472">Membrane</keyword>
<comment type="caution">
    <text evidence="3">The sequence shown here is derived from an EMBL/GenBank/DDBJ whole genome shotgun (WGS) entry which is preliminary data.</text>
</comment>
<reference evidence="3 4" key="1">
    <citation type="submission" date="2021-08" db="EMBL/GenBank/DDBJ databases">
        <title>Draft genome sequence of Spirulina subsalsa with high tolerance to salinity and hype-accumulation of phycocyanin.</title>
        <authorList>
            <person name="Pei H."/>
            <person name="Jiang L."/>
        </authorList>
    </citation>
    <scope>NUCLEOTIDE SEQUENCE [LARGE SCALE GENOMIC DNA]</scope>
    <source>
        <strain evidence="3 4">FACHB-351</strain>
    </source>
</reference>
<dbReference type="PROSITE" id="PS50006">
    <property type="entry name" value="FHA_DOMAIN"/>
    <property type="match status" value="1"/>
</dbReference>
<protein>
    <submittedName>
        <fullName evidence="3">PrsW family intramembrane metalloprotease</fullName>
    </submittedName>
</protein>
<evidence type="ECO:0000313" key="3">
    <source>
        <dbReference type="EMBL" id="MCW6035658.1"/>
    </source>
</evidence>
<dbReference type="SUPFAM" id="SSF49879">
    <property type="entry name" value="SMAD/FHA domain"/>
    <property type="match status" value="1"/>
</dbReference>
<feature type="transmembrane region" description="Helical" evidence="1">
    <location>
        <begin position="314"/>
        <end position="338"/>
    </location>
</feature>
<dbReference type="CDD" id="cd00060">
    <property type="entry name" value="FHA"/>
    <property type="match status" value="1"/>
</dbReference>
<dbReference type="InterPro" id="IPR008984">
    <property type="entry name" value="SMAD_FHA_dom_sf"/>
</dbReference>
<feature type="transmembrane region" description="Helical" evidence="1">
    <location>
        <begin position="130"/>
        <end position="147"/>
    </location>
</feature>
<dbReference type="RefSeq" id="WP_265263368.1">
    <property type="nucleotide sequence ID" value="NZ_JAIHOM010000018.1"/>
</dbReference>
<keyword evidence="3" id="KW-0378">Hydrolase</keyword>
<name>A0ABT3L2B4_9CYAN</name>
<keyword evidence="1" id="KW-1133">Transmembrane helix</keyword>
<feature type="transmembrane region" description="Helical" evidence="1">
    <location>
        <begin position="374"/>
        <end position="395"/>
    </location>
</feature>
<dbReference type="Gene3D" id="2.60.200.20">
    <property type="match status" value="1"/>
</dbReference>
<dbReference type="GO" id="GO:0008237">
    <property type="term" value="F:metallopeptidase activity"/>
    <property type="evidence" value="ECO:0007669"/>
    <property type="project" value="UniProtKB-KW"/>
</dbReference>
<dbReference type="Pfam" id="PF00498">
    <property type="entry name" value="FHA"/>
    <property type="match status" value="1"/>
</dbReference>